<dbReference type="SUPFAM" id="SSF50814">
    <property type="entry name" value="Lipocalins"/>
    <property type="match status" value="1"/>
</dbReference>
<dbReference type="AlphaFoldDB" id="A0AAX4PH31"/>
<dbReference type="Proteomes" id="UP001472866">
    <property type="component" value="Chromosome 11"/>
</dbReference>
<dbReference type="Gene3D" id="2.40.128.20">
    <property type="match status" value="1"/>
</dbReference>
<dbReference type="InterPro" id="IPR012674">
    <property type="entry name" value="Calycin"/>
</dbReference>
<name>A0AAX4PH31_9CHLO</name>
<gene>
    <name evidence="1" type="ORF">HKI87_11g66010</name>
</gene>
<organism evidence="1 2">
    <name type="scientific">Chloropicon roscoffensis</name>
    <dbReference type="NCBI Taxonomy" id="1461544"/>
    <lineage>
        <taxon>Eukaryota</taxon>
        <taxon>Viridiplantae</taxon>
        <taxon>Chlorophyta</taxon>
        <taxon>Chloropicophyceae</taxon>
        <taxon>Chloropicales</taxon>
        <taxon>Chloropicaceae</taxon>
        <taxon>Chloropicon</taxon>
    </lineage>
</organism>
<accession>A0AAX4PH31</accession>
<reference evidence="1 2" key="1">
    <citation type="submission" date="2024-03" db="EMBL/GenBank/DDBJ databases">
        <title>Complete genome sequence of the green alga Chloropicon roscoffensis RCC1871.</title>
        <authorList>
            <person name="Lemieux C."/>
            <person name="Pombert J.-F."/>
            <person name="Otis C."/>
            <person name="Turmel M."/>
        </authorList>
    </citation>
    <scope>NUCLEOTIDE SEQUENCE [LARGE SCALE GENOMIC DNA]</scope>
    <source>
        <strain evidence="1 2">RCC1871</strain>
    </source>
</reference>
<sequence>MGGLRNCASESSLLLLERRESLQADYRKKVREQQRSSLHRTSFTLEDRAKRAEESSERVSSRLLTALALAVLAWFLGLHFSSFKGATDETDFERAMRTLDNICPPLTRKDNTSVALTEFDFEHFQGDWHKVAWLREPDKDDMRCRFVTDSEEARNLQHLEQISPAKSYKSKGYHFLLNRVSKLWVVDTDYASWAMLYTCSPHFGTTTQQAFIVSRKKTLDIVTMGDVLNKWSEYNIPWKEFKIKEQQHQCA</sequence>
<protein>
    <submittedName>
        <fullName evidence="1">Lipocln_cytosolic_FA-bd_dom domain-containing protein</fullName>
    </submittedName>
</protein>
<evidence type="ECO:0000313" key="1">
    <source>
        <dbReference type="EMBL" id="WZN65044.1"/>
    </source>
</evidence>
<proteinExistence type="predicted"/>
<evidence type="ECO:0000313" key="2">
    <source>
        <dbReference type="Proteomes" id="UP001472866"/>
    </source>
</evidence>
<dbReference type="EMBL" id="CP151511">
    <property type="protein sequence ID" value="WZN65044.1"/>
    <property type="molecule type" value="Genomic_DNA"/>
</dbReference>
<keyword evidence="2" id="KW-1185">Reference proteome</keyword>